<keyword evidence="6 8" id="KW-0472">Membrane</keyword>
<dbReference type="Pfam" id="PF00083">
    <property type="entry name" value="Sugar_tr"/>
    <property type="match status" value="1"/>
</dbReference>
<feature type="domain" description="Major facilitator superfamily (MFS) profile" evidence="9">
    <location>
        <begin position="18"/>
        <end position="454"/>
    </location>
</feature>
<protein>
    <recommendedName>
        <fullName evidence="9">Major facilitator superfamily (MFS) profile domain-containing protein</fullName>
    </recommendedName>
</protein>
<feature type="transmembrane region" description="Helical" evidence="8">
    <location>
        <begin position="85"/>
        <end position="105"/>
    </location>
</feature>
<dbReference type="Proteomes" id="UP000256645">
    <property type="component" value="Unassembled WGS sequence"/>
</dbReference>
<dbReference type="PRINTS" id="PR00171">
    <property type="entry name" value="SUGRTRNSPORT"/>
</dbReference>
<reference evidence="10 11" key="1">
    <citation type="journal article" date="2018" name="IMA Fungus">
        <title>IMA Genome-F 9: Draft genome sequence of Annulohypoxylon stygium, Aspergillus mulundensis, Berkeleyomyces basicola (syn. Thielaviopsis basicola), Ceratocystis smalleyi, two Cercospora beticola strains, Coleophoma cylindrospora, Fusarium fracticaudum, Phialophora cf. hyalina, and Morchella septimelata.</title>
        <authorList>
            <person name="Wingfield B.D."/>
            <person name="Bills G.F."/>
            <person name="Dong Y."/>
            <person name="Huang W."/>
            <person name="Nel W.J."/>
            <person name="Swalarsk-Parry B.S."/>
            <person name="Vaghefi N."/>
            <person name="Wilken P.M."/>
            <person name="An Z."/>
            <person name="de Beer Z.W."/>
            <person name="De Vos L."/>
            <person name="Chen L."/>
            <person name="Duong T.A."/>
            <person name="Gao Y."/>
            <person name="Hammerbacher A."/>
            <person name="Kikkert J.R."/>
            <person name="Li Y."/>
            <person name="Li H."/>
            <person name="Li K."/>
            <person name="Li Q."/>
            <person name="Liu X."/>
            <person name="Ma X."/>
            <person name="Naidoo K."/>
            <person name="Pethybridge S.J."/>
            <person name="Sun J."/>
            <person name="Steenkamp E.T."/>
            <person name="van der Nest M.A."/>
            <person name="van Wyk S."/>
            <person name="Wingfield M.J."/>
            <person name="Xiong C."/>
            <person name="Yue Q."/>
            <person name="Zhang X."/>
        </authorList>
    </citation>
    <scope>NUCLEOTIDE SEQUENCE [LARGE SCALE GENOMIC DNA]</scope>
    <source>
        <strain evidence="10 11">BP6252</strain>
    </source>
</reference>
<feature type="transmembrane region" description="Helical" evidence="8">
    <location>
        <begin position="402"/>
        <end position="423"/>
    </location>
</feature>
<evidence type="ECO:0000259" key="9">
    <source>
        <dbReference type="PROSITE" id="PS50850"/>
    </source>
</evidence>
<name>A0A3D8RTC1_9HELO</name>
<dbReference type="InterPro" id="IPR050360">
    <property type="entry name" value="MFS_Sugar_Transporters"/>
</dbReference>
<dbReference type="SUPFAM" id="SSF103473">
    <property type="entry name" value="MFS general substrate transporter"/>
    <property type="match status" value="1"/>
</dbReference>
<keyword evidence="11" id="KW-1185">Reference proteome</keyword>
<comment type="similarity">
    <text evidence="2 7">Belongs to the major facilitator superfamily. Sugar transporter (TC 2.A.1.1) family.</text>
</comment>
<dbReference type="EMBL" id="PDLM01000005">
    <property type="protein sequence ID" value="RDW77200.1"/>
    <property type="molecule type" value="Genomic_DNA"/>
</dbReference>
<feature type="transmembrane region" description="Helical" evidence="8">
    <location>
        <begin position="12"/>
        <end position="31"/>
    </location>
</feature>
<dbReference type="Gene3D" id="1.20.1250.20">
    <property type="entry name" value="MFS general substrate transporter like domains"/>
    <property type="match status" value="1"/>
</dbReference>
<dbReference type="InterPro" id="IPR020846">
    <property type="entry name" value="MFS_dom"/>
</dbReference>
<feature type="transmembrane region" description="Helical" evidence="8">
    <location>
        <begin position="303"/>
        <end position="323"/>
    </location>
</feature>
<evidence type="ECO:0000256" key="2">
    <source>
        <dbReference type="ARBA" id="ARBA00010992"/>
    </source>
</evidence>
<dbReference type="PROSITE" id="PS00216">
    <property type="entry name" value="SUGAR_TRANSPORT_1"/>
    <property type="match status" value="1"/>
</dbReference>
<dbReference type="PANTHER" id="PTHR48022">
    <property type="entry name" value="PLASTIDIC GLUCOSE TRANSPORTER 4"/>
    <property type="match status" value="1"/>
</dbReference>
<sequence>MADANRLDRNGLIWMCMVCFVATANSATQGYDSSMMNGLQILPGYEQYFKLSSSLLSLNVAIVALGSVVAMPFGGYIPDKYGRKWGIASTAICAIVGATIQSAAVHEAMFIIGRFIVGFSVTLGSVVAPAYVAEISHPAYRAELTSLYGAFWYVGGILAAVITFGSQYITSTWCWRLPSLLQFLPSILCLIPLPFIPESPRWLVYQDRGEEARAMLIKYHGRGDPNSELVAIEFEEIRQTLEFEKTVQKQSFKALFATKPNRWRMGITIAVAVFCQLSGNNTISYYLGTVLDTAGITNTNTQLGINIGLSVWNLICAVFGSIYVERIGRRTGFQVSTNMMALVLILMAILTKLYSGSDNASASAAIVFLIFFFYGWYSLVWTPLSYMYPLEVLSYSLRANGLSVFNGACYAAAFFNTYVIPYAMTWSGWGFYLISAFWCFGEAVVMYFYFPETRGMTLEEVDVIFDGEKHFDSNIIIGAVVGNVAPKIDIGGEKGLGSVGVQETGSA</sequence>
<keyword evidence="3 7" id="KW-0813">Transport</keyword>
<dbReference type="PANTHER" id="PTHR48022:SF64">
    <property type="entry name" value="MAJOR FACILITATOR SUPERFAMILY (MFS) PROFILE DOMAIN-CONTAINING PROTEIN"/>
    <property type="match status" value="1"/>
</dbReference>
<dbReference type="FunFam" id="1.20.1250.20:FF:000134">
    <property type="entry name" value="MFS sugar transporter protein"/>
    <property type="match status" value="1"/>
</dbReference>
<evidence type="ECO:0000256" key="1">
    <source>
        <dbReference type="ARBA" id="ARBA00004141"/>
    </source>
</evidence>
<feature type="transmembrane region" description="Helical" evidence="8">
    <location>
        <begin position="263"/>
        <end position="283"/>
    </location>
</feature>
<feature type="transmembrane region" description="Helical" evidence="8">
    <location>
        <begin position="360"/>
        <end position="381"/>
    </location>
</feature>
<comment type="caution">
    <text evidence="10">The sequence shown here is derived from an EMBL/GenBank/DDBJ whole genome shotgun (WGS) entry which is preliminary data.</text>
</comment>
<evidence type="ECO:0000256" key="4">
    <source>
        <dbReference type="ARBA" id="ARBA00022692"/>
    </source>
</evidence>
<dbReference type="NCBIfam" id="TIGR00879">
    <property type="entry name" value="SP"/>
    <property type="match status" value="1"/>
</dbReference>
<dbReference type="InterPro" id="IPR005829">
    <property type="entry name" value="Sugar_transporter_CS"/>
</dbReference>
<evidence type="ECO:0000313" key="11">
    <source>
        <dbReference type="Proteomes" id="UP000256645"/>
    </source>
</evidence>
<feature type="transmembrane region" description="Helical" evidence="8">
    <location>
        <begin position="51"/>
        <end position="73"/>
    </location>
</feature>
<gene>
    <name evidence="10" type="ORF">BP6252_05253</name>
</gene>
<keyword evidence="5 8" id="KW-1133">Transmembrane helix</keyword>
<evidence type="ECO:0000256" key="8">
    <source>
        <dbReference type="SAM" id="Phobius"/>
    </source>
</evidence>
<dbReference type="AlphaFoldDB" id="A0A3D8RTC1"/>
<proteinExistence type="inferred from homology"/>
<feature type="transmembrane region" description="Helical" evidence="8">
    <location>
        <begin position="175"/>
        <end position="196"/>
    </location>
</feature>
<evidence type="ECO:0000256" key="5">
    <source>
        <dbReference type="ARBA" id="ARBA00022989"/>
    </source>
</evidence>
<dbReference type="InterPro" id="IPR003663">
    <property type="entry name" value="Sugar/inositol_transpt"/>
</dbReference>
<comment type="subcellular location">
    <subcellularLocation>
        <location evidence="1">Membrane</location>
        <topology evidence="1">Multi-pass membrane protein</topology>
    </subcellularLocation>
</comment>
<accession>A0A3D8RTC1</accession>
<evidence type="ECO:0000256" key="6">
    <source>
        <dbReference type="ARBA" id="ARBA00023136"/>
    </source>
</evidence>
<dbReference type="GO" id="GO:0016020">
    <property type="term" value="C:membrane"/>
    <property type="evidence" value="ECO:0007669"/>
    <property type="project" value="UniProtKB-SubCell"/>
</dbReference>
<dbReference type="GO" id="GO:0005351">
    <property type="term" value="F:carbohydrate:proton symporter activity"/>
    <property type="evidence" value="ECO:0007669"/>
    <property type="project" value="TreeGrafter"/>
</dbReference>
<dbReference type="InterPro" id="IPR036259">
    <property type="entry name" value="MFS_trans_sf"/>
</dbReference>
<feature type="transmembrane region" description="Helical" evidence="8">
    <location>
        <begin position="111"/>
        <end position="133"/>
    </location>
</feature>
<dbReference type="InterPro" id="IPR005828">
    <property type="entry name" value="MFS_sugar_transport-like"/>
</dbReference>
<evidence type="ECO:0000256" key="7">
    <source>
        <dbReference type="RuleBase" id="RU003346"/>
    </source>
</evidence>
<feature type="transmembrane region" description="Helical" evidence="8">
    <location>
        <begin position="335"/>
        <end position="354"/>
    </location>
</feature>
<organism evidence="10 11">
    <name type="scientific">Coleophoma cylindrospora</name>
    <dbReference type="NCBI Taxonomy" id="1849047"/>
    <lineage>
        <taxon>Eukaryota</taxon>
        <taxon>Fungi</taxon>
        <taxon>Dikarya</taxon>
        <taxon>Ascomycota</taxon>
        <taxon>Pezizomycotina</taxon>
        <taxon>Leotiomycetes</taxon>
        <taxon>Helotiales</taxon>
        <taxon>Dermateaceae</taxon>
        <taxon>Coleophoma</taxon>
    </lineage>
</organism>
<feature type="transmembrane region" description="Helical" evidence="8">
    <location>
        <begin position="429"/>
        <end position="450"/>
    </location>
</feature>
<evidence type="ECO:0000256" key="3">
    <source>
        <dbReference type="ARBA" id="ARBA00022448"/>
    </source>
</evidence>
<dbReference type="PROSITE" id="PS50850">
    <property type="entry name" value="MFS"/>
    <property type="match status" value="1"/>
</dbReference>
<dbReference type="OrthoDB" id="4540492at2759"/>
<evidence type="ECO:0000313" key="10">
    <source>
        <dbReference type="EMBL" id="RDW77200.1"/>
    </source>
</evidence>
<keyword evidence="4 8" id="KW-0812">Transmembrane</keyword>
<feature type="transmembrane region" description="Helical" evidence="8">
    <location>
        <begin position="145"/>
        <end position="169"/>
    </location>
</feature>